<dbReference type="CDD" id="cd01026">
    <property type="entry name" value="TOPRIM_OLD"/>
    <property type="match status" value="1"/>
</dbReference>
<comment type="caution">
    <text evidence="2">The sequence shown here is derived from an EMBL/GenBank/DDBJ whole genome shotgun (WGS) entry which is preliminary data.</text>
</comment>
<proteinExistence type="predicted"/>
<name>A0ABW1ZY68_9GAMM</name>
<evidence type="ECO:0000313" key="2">
    <source>
        <dbReference type="EMBL" id="MFC6670156.1"/>
    </source>
</evidence>
<keyword evidence="2" id="KW-0540">Nuclease</keyword>
<dbReference type="RefSeq" id="WP_379908665.1">
    <property type="nucleotide sequence ID" value="NZ_JBHSWE010000001.1"/>
</dbReference>
<dbReference type="Proteomes" id="UP001596422">
    <property type="component" value="Unassembled WGS sequence"/>
</dbReference>
<evidence type="ECO:0000313" key="3">
    <source>
        <dbReference type="Proteomes" id="UP001596422"/>
    </source>
</evidence>
<keyword evidence="2" id="KW-0255">Endonuclease</keyword>
<protein>
    <submittedName>
        <fullName evidence="2">ATP-dependent endonuclease</fullName>
    </submittedName>
</protein>
<dbReference type="EMBL" id="JBHSWE010000001">
    <property type="protein sequence ID" value="MFC6670156.1"/>
    <property type="molecule type" value="Genomic_DNA"/>
</dbReference>
<keyword evidence="2" id="KW-0378">Hydrolase</keyword>
<dbReference type="GO" id="GO:0004519">
    <property type="term" value="F:endonuclease activity"/>
    <property type="evidence" value="ECO:0007669"/>
    <property type="project" value="UniProtKB-KW"/>
</dbReference>
<evidence type="ECO:0000259" key="1">
    <source>
        <dbReference type="Pfam" id="PF20469"/>
    </source>
</evidence>
<organism evidence="2 3">
    <name type="scientific">Marinobacterium aestuariivivens</name>
    <dbReference type="NCBI Taxonomy" id="1698799"/>
    <lineage>
        <taxon>Bacteria</taxon>
        <taxon>Pseudomonadati</taxon>
        <taxon>Pseudomonadota</taxon>
        <taxon>Gammaproteobacteria</taxon>
        <taxon>Oceanospirillales</taxon>
        <taxon>Oceanospirillaceae</taxon>
        <taxon>Marinobacterium</taxon>
    </lineage>
</organism>
<accession>A0ABW1ZY68</accession>
<dbReference type="InterPro" id="IPR034139">
    <property type="entry name" value="TOPRIM_OLD"/>
</dbReference>
<gene>
    <name evidence="2" type="ORF">ACFQDL_08710</name>
</gene>
<feature type="domain" description="OLD protein-like TOPRIM" evidence="1">
    <location>
        <begin position="16"/>
        <end position="80"/>
    </location>
</feature>
<dbReference type="Pfam" id="PF20469">
    <property type="entry name" value="OLD-like_TOPRIM"/>
    <property type="match status" value="1"/>
</dbReference>
<reference evidence="3" key="1">
    <citation type="journal article" date="2019" name="Int. J. Syst. Evol. Microbiol.">
        <title>The Global Catalogue of Microorganisms (GCM) 10K type strain sequencing project: providing services to taxonomists for standard genome sequencing and annotation.</title>
        <authorList>
            <consortium name="The Broad Institute Genomics Platform"/>
            <consortium name="The Broad Institute Genome Sequencing Center for Infectious Disease"/>
            <person name="Wu L."/>
            <person name="Ma J."/>
        </authorList>
    </citation>
    <scope>NUCLEOTIDE SEQUENCE [LARGE SCALE GENOMIC DNA]</scope>
    <source>
        <strain evidence="3">NBRC 111756</strain>
    </source>
</reference>
<keyword evidence="3" id="KW-1185">Reference proteome</keyword>
<sequence>MGENELSDECFTSRIFFSNGVFLVEGPSEVLFYHELANQLGIDLDFLNLTILSVDGISFSVYVNILNALEIPWVMRTDNDVSKLPNKDLWQYSGINRCLSLAGYESFTHSNKLISSFELLSNGSWKAVSDIVNCKGIFLSKIDLENDLVSELPGPILESLGKTSEKASVDYLQSKKAIRMRELLKGIGGDLMRLKSGEIAKPLFCLTNISSKD</sequence>